<reference evidence="6 7" key="1">
    <citation type="journal article" date="2011" name="Cell">
        <title>The monarch butterfly genome yields insights into long-distance migration.</title>
        <authorList>
            <person name="Zhan S."/>
            <person name="Merlin C."/>
            <person name="Boore J.L."/>
            <person name="Reppert S.M."/>
        </authorList>
    </citation>
    <scope>NUCLEOTIDE SEQUENCE [LARGE SCALE GENOMIC DNA]</scope>
    <source>
        <strain evidence="6">F-2</strain>
    </source>
</reference>
<dbReference type="PANTHER" id="PTHR31383">
    <property type="entry name" value="OXIDATIVE STRESS-RESPONSE SERINE-RICH PROTEIN 1"/>
    <property type="match status" value="1"/>
</dbReference>
<evidence type="ECO:0000256" key="2">
    <source>
        <dbReference type="ARBA" id="ARBA00022553"/>
    </source>
</evidence>
<dbReference type="GO" id="GO:0070301">
    <property type="term" value="P:cellular response to hydrogen peroxide"/>
    <property type="evidence" value="ECO:0007669"/>
    <property type="project" value="TreeGrafter"/>
</dbReference>
<evidence type="ECO:0000256" key="5">
    <source>
        <dbReference type="SAM" id="Phobius"/>
    </source>
</evidence>
<organism evidence="6 7">
    <name type="scientific">Danaus plexippus plexippus</name>
    <dbReference type="NCBI Taxonomy" id="278856"/>
    <lineage>
        <taxon>Eukaryota</taxon>
        <taxon>Metazoa</taxon>
        <taxon>Ecdysozoa</taxon>
        <taxon>Arthropoda</taxon>
        <taxon>Hexapoda</taxon>
        <taxon>Insecta</taxon>
        <taxon>Pterygota</taxon>
        <taxon>Neoptera</taxon>
        <taxon>Endopterygota</taxon>
        <taxon>Lepidoptera</taxon>
        <taxon>Glossata</taxon>
        <taxon>Ditrysia</taxon>
        <taxon>Papilionoidea</taxon>
        <taxon>Nymphalidae</taxon>
        <taxon>Danainae</taxon>
        <taxon>Danaini</taxon>
        <taxon>Danaina</taxon>
        <taxon>Danaus</taxon>
        <taxon>Danaus</taxon>
    </lineage>
</organism>
<keyword evidence="5" id="KW-0472">Membrane</keyword>
<evidence type="ECO:0000256" key="4">
    <source>
        <dbReference type="ARBA" id="ARBA00031405"/>
    </source>
</evidence>
<feature type="transmembrane region" description="Helical" evidence="5">
    <location>
        <begin position="204"/>
        <end position="222"/>
    </location>
</feature>
<evidence type="ECO:0000313" key="6">
    <source>
        <dbReference type="EMBL" id="OWR51749.1"/>
    </source>
</evidence>
<evidence type="ECO:0000256" key="3">
    <source>
        <dbReference type="ARBA" id="ARBA00029721"/>
    </source>
</evidence>
<evidence type="ECO:0000256" key="1">
    <source>
        <dbReference type="ARBA" id="ARBA00015005"/>
    </source>
</evidence>
<keyword evidence="5" id="KW-1133">Transmembrane helix</keyword>
<accession>A0A212FDC3</accession>
<dbReference type="AlphaFoldDB" id="A0A212FDC3"/>
<comment type="caution">
    <text evidence="6">The sequence shown here is derived from an EMBL/GenBank/DDBJ whole genome shotgun (WGS) entry which is preliminary data.</text>
</comment>
<dbReference type="eggNOG" id="ENOG502QUK0">
    <property type="taxonomic scope" value="Eukaryota"/>
</dbReference>
<keyword evidence="7" id="KW-1185">Reference proteome</keyword>
<keyword evidence="2" id="KW-0597">Phosphoprotein</keyword>
<keyword evidence="5" id="KW-0812">Transmembrane</keyword>
<dbReference type="Proteomes" id="UP000007151">
    <property type="component" value="Unassembled WGS sequence"/>
</dbReference>
<sequence>MATDDISLRVGMGRLEIEPIKVIKNVNDENPFSNSLQKRYSAVKSCPQNINCTCLVKKRKKLSICKKKHNKLIKEPTLRLSQNNNKNNIMRNECLQLFNEDIVQLRLQKFNTDNICLHTLVDNCNQLSISTEKSQTSVRDIKSDNTKWWKCEAVRERHTKESGSERSSGSCSQQALNPPCDVTIDELASYFETLVHIPKKMSSMAEMILTIVIASILWVWIYENPQFYKLIFKKSKHSNILSPTHSDQEVADEFSNLDNELSITVIQKRLAEISRNTLLSEKETRDADITT</sequence>
<dbReference type="KEGG" id="dpl:KGM_211634"/>
<proteinExistence type="predicted"/>
<dbReference type="InParanoid" id="A0A212FDC3"/>
<dbReference type="InterPro" id="IPR008494">
    <property type="entry name" value="DUF776"/>
</dbReference>
<name>A0A212FDC3_DANPL</name>
<evidence type="ECO:0000313" key="7">
    <source>
        <dbReference type="Proteomes" id="UP000007151"/>
    </source>
</evidence>
<gene>
    <name evidence="6" type="ORF">KGM_211634</name>
</gene>
<dbReference type="EMBL" id="AGBW02009074">
    <property type="protein sequence ID" value="OWR51749.1"/>
    <property type="molecule type" value="Genomic_DNA"/>
</dbReference>
<dbReference type="PANTHER" id="PTHR31383:SF2">
    <property type="entry name" value="OXIDATIVE STRESS-RESPONSIVE SERINE-RICH PROTEIN 1"/>
    <property type="match status" value="1"/>
</dbReference>
<protein>
    <recommendedName>
        <fullName evidence="1">Oxidative stress-responsive serine-rich protein 1</fullName>
    </recommendedName>
    <alternativeName>
        <fullName evidence="4">Oxidative stress-responsive protein 1</fullName>
    </alternativeName>
    <alternativeName>
        <fullName evidence="3">Peroxide-inducible transcript 1 protein</fullName>
    </alternativeName>
</protein>